<dbReference type="SUPFAM" id="SSF55347">
    <property type="entry name" value="Glyceraldehyde-3-phosphate dehydrogenase-like, C-terminal domain"/>
    <property type="match status" value="1"/>
</dbReference>
<protein>
    <submittedName>
        <fullName evidence="4">Oxidoreductase</fullName>
    </submittedName>
</protein>
<dbReference type="InterPro" id="IPR036291">
    <property type="entry name" value="NAD(P)-bd_dom_sf"/>
</dbReference>
<feature type="domain" description="Gfo/Idh/MocA-like oxidoreductase C-terminal" evidence="3">
    <location>
        <begin position="165"/>
        <end position="346"/>
    </location>
</feature>
<name>A0A2D6YMC5_9DELT</name>
<dbReference type="SUPFAM" id="SSF51735">
    <property type="entry name" value="NAD(P)-binding Rossmann-fold domains"/>
    <property type="match status" value="1"/>
</dbReference>
<comment type="caution">
    <text evidence="4">The sequence shown here is derived from an EMBL/GenBank/DDBJ whole genome shotgun (WGS) entry which is preliminary data.</text>
</comment>
<proteinExistence type="predicted"/>
<dbReference type="Gene3D" id="3.30.360.10">
    <property type="entry name" value="Dihydrodipicolinate Reductase, domain 2"/>
    <property type="match status" value="1"/>
</dbReference>
<dbReference type="Proteomes" id="UP000226525">
    <property type="component" value="Unassembled WGS sequence"/>
</dbReference>
<dbReference type="PANTHER" id="PTHR43249:SF1">
    <property type="entry name" value="D-GLUCOSIDE 3-DEHYDROGENASE"/>
    <property type="match status" value="1"/>
</dbReference>
<evidence type="ECO:0000313" key="5">
    <source>
        <dbReference type="Proteomes" id="UP000226525"/>
    </source>
</evidence>
<evidence type="ECO:0000259" key="2">
    <source>
        <dbReference type="Pfam" id="PF01408"/>
    </source>
</evidence>
<evidence type="ECO:0000259" key="3">
    <source>
        <dbReference type="Pfam" id="PF02894"/>
    </source>
</evidence>
<dbReference type="InterPro" id="IPR000683">
    <property type="entry name" value="Gfo/Idh/MocA-like_OxRdtase_N"/>
</dbReference>
<organism evidence="4 5">
    <name type="scientific">SAR324 cluster bacterium</name>
    <dbReference type="NCBI Taxonomy" id="2024889"/>
    <lineage>
        <taxon>Bacteria</taxon>
        <taxon>Deltaproteobacteria</taxon>
        <taxon>SAR324 cluster</taxon>
    </lineage>
</organism>
<accession>A0A2D6YMC5</accession>
<dbReference type="GO" id="GO:0000166">
    <property type="term" value="F:nucleotide binding"/>
    <property type="evidence" value="ECO:0007669"/>
    <property type="project" value="InterPro"/>
</dbReference>
<dbReference type="Pfam" id="PF01408">
    <property type="entry name" value="GFO_IDH_MocA"/>
    <property type="match status" value="1"/>
</dbReference>
<dbReference type="InterPro" id="IPR052515">
    <property type="entry name" value="Gfo/Idh/MocA_Oxidoreductase"/>
</dbReference>
<feature type="domain" description="Gfo/Idh/MocA-like oxidoreductase N-terminal" evidence="2">
    <location>
        <begin position="4"/>
        <end position="121"/>
    </location>
</feature>
<dbReference type="PANTHER" id="PTHR43249">
    <property type="entry name" value="UDP-N-ACETYL-2-AMINO-2-DEOXY-D-GLUCURONATE OXIDASE"/>
    <property type="match status" value="1"/>
</dbReference>
<dbReference type="Pfam" id="PF02894">
    <property type="entry name" value="GFO_IDH_MocA_C"/>
    <property type="match status" value="1"/>
</dbReference>
<evidence type="ECO:0000313" key="4">
    <source>
        <dbReference type="EMBL" id="MAH64245.1"/>
    </source>
</evidence>
<sequence>MKNLRVGVIGVGGIARTHMPGWKQSQHTEVVAASDINANALKKWGTDHDISKLYQDPLELINDAEIDIVDVCTPNSYHCDLSVAALKAGKHVICEKPLAPTASEIERMIEARDQSGKKLMCAQHFRFGDGSKLIKDQAKSIGPIYHARSWMLRRNALPVRDGFLMKKHSGGGACIDIGVHVLDLTLWFMGNPEPKSVTGVARTELAKDHNAFSKMGAYNHDLMDVEELAAAFIRFENGAVLMLEVSWMLHHEAGEFEDMQVWLYGKKGGLHWPSLEKLTSDPNSKSHSNSTLKPLPRSVEAHAQECIEFSEAIINDQPVPVPAEHSLQVMKILNSVYESQQTGKEVIL</sequence>
<dbReference type="AlphaFoldDB" id="A0A2D6YMC5"/>
<dbReference type="EMBL" id="NZEX01000147">
    <property type="protein sequence ID" value="MAH64245.1"/>
    <property type="molecule type" value="Genomic_DNA"/>
</dbReference>
<dbReference type="Gene3D" id="3.40.50.720">
    <property type="entry name" value="NAD(P)-binding Rossmann-like Domain"/>
    <property type="match status" value="1"/>
</dbReference>
<dbReference type="InterPro" id="IPR004104">
    <property type="entry name" value="Gfo/Idh/MocA-like_OxRdtase_C"/>
</dbReference>
<gene>
    <name evidence="4" type="ORF">CMN54_12540</name>
</gene>
<reference evidence="5" key="1">
    <citation type="submission" date="2017-09" db="EMBL/GenBank/DDBJ databases">
        <title>The Reconstruction of 2,631 Draft Metagenome-Assembled Genomes from the Global Oceans.</title>
        <authorList>
            <person name="Tully B.J."/>
            <person name="Graham E.D."/>
            <person name="Heidelberg J.F."/>
        </authorList>
    </citation>
    <scope>NUCLEOTIDE SEQUENCE [LARGE SCALE GENOMIC DNA]</scope>
</reference>
<evidence type="ECO:0000256" key="1">
    <source>
        <dbReference type="SAM" id="MobiDB-lite"/>
    </source>
</evidence>
<feature type="compositionally biased region" description="Polar residues" evidence="1">
    <location>
        <begin position="280"/>
        <end position="292"/>
    </location>
</feature>
<feature type="region of interest" description="Disordered" evidence="1">
    <location>
        <begin position="275"/>
        <end position="295"/>
    </location>
</feature>